<keyword evidence="3" id="KW-1185">Reference proteome</keyword>
<evidence type="ECO:0000313" key="3">
    <source>
        <dbReference type="Proteomes" id="UP000827133"/>
    </source>
</evidence>
<comment type="caution">
    <text evidence="2">The sequence shown here is derived from an EMBL/GenBank/DDBJ whole genome shotgun (WGS) entry which is preliminary data.</text>
</comment>
<name>A0A9P8IQ20_9HYPO</name>
<gene>
    <name evidence="2" type="ORF">J7337_007191</name>
</gene>
<protein>
    <submittedName>
        <fullName evidence="2">Uncharacterized protein</fullName>
    </submittedName>
</protein>
<dbReference type="RefSeq" id="XP_044680502.1">
    <property type="nucleotide sequence ID" value="XM_044824845.1"/>
</dbReference>
<sequence length="120" mass="13872">MAGPQEYSYGNQPQQQYPPQQPYPNQQQYPPQYNAPPQYGYYPQYQAQPAPYRRTPRQNFAVVTARQLNIATPVVIIILSIWWSLRSQICPSDVPIGHECSWMLWTALPVVRVAPILREA</sequence>
<proteinExistence type="predicted"/>
<evidence type="ECO:0000313" key="2">
    <source>
        <dbReference type="EMBL" id="KAG9501502.1"/>
    </source>
</evidence>
<accession>A0A9P8IQ20</accession>
<dbReference type="AlphaFoldDB" id="A0A9P8IQ20"/>
<evidence type="ECO:0000256" key="1">
    <source>
        <dbReference type="SAM" id="MobiDB-lite"/>
    </source>
</evidence>
<feature type="compositionally biased region" description="Low complexity" evidence="1">
    <location>
        <begin position="9"/>
        <end position="36"/>
    </location>
</feature>
<dbReference type="Proteomes" id="UP000827133">
    <property type="component" value="Unassembled WGS sequence"/>
</dbReference>
<organism evidence="2 3">
    <name type="scientific">Fusarium musae</name>
    <dbReference type="NCBI Taxonomy" id="1042133"/>
    <lineage>
        <taxon>Eukaryota</taxon>
        <taxon>Fungi</taxon>
        <taxon>Dikarya</taxon>
        <taxon>Ascomycota</taxon>
        <taxon>Pezizomycotina</taxon>
        <taxon>Sordariomycetes</taxon>
        <taxon>Hypocreomycetidae</taxon>
        <taxon>Hypocreales</taxon>
        <taxon>Nectriaceae</taxon>
        <taxon>Fusarium</taxon>
    </lineage>
</organism>
<dbReference type="GeneID" id="68315047"/>
<feature type="region of interest" description="Disordered" evidence="1">
    <location>
        <begin position="1"/>
        <end position="36"/>
    </location>
</feature>
<reference evidence="2" key="1">
    <citation type="journal article" date="2021" name="Mol. Plant Microbe Interact.">
        <title>Telomere to telomere genome assembly of Fusarium musae F31, causal agent of crown rot disease of banana.</title>
        <authorList>
            <person name="Degradi L."/>
            <person name="Tava V."/>
            <person name="Kunova A."/>
            <person name="Cortesi P."/>
            <person name="Saracchi M."/>
            <person name="Pasquali M."/>
        </authorList>
    </citation>
    <scope>NUCLEOTIDE SEQUENCE</scope>
    <source>
        <strain evidence="2">F31</strain>
    </source>
</reference>
<dbReference type="EMBL" id="JAHBCI010000005">
    <property type="protein sequence ID" value="KAG9501502.1"/>
    <property type="molecule type" value="Genomic_DNA"/>
</dbReference>
<dbReference type="KEGG" id="fmu:J7337_007191"/>